<keyword evidence="3" id="KW-1185">Reference proteome</keyword>
<reference evidence="2 3" key="1">
    <citation type="submission" date="2020-08" db="EMBL/GenBank/DDBJ databases">
        <title>Exploring microbial biodiversity for novel pathways involved in the catabolism of aromatic compounds derived from lignin.</title>
        <authorList>
            <person name="Elkins J."/>
        </authorList>
    </citation>
    <scope>NUCLEOTIDE SEQUENCE [LARGE SCALE GENOMIC DNA]</scope>
    <source>
        <strain evidence="2 3">B1D3A</strain>
    </source>
</reference>
<accession>A0ABR6NDN0</accession>
<evidence type="ECO:0000313" key="3">
    <source>
        <dbReference type="Proteomes" id="UP001138540"/>
    </source>
</evidence>
<sequence length="157" mass="16657">MTPEHPSPAGDVAGATNHADNGAPDLRPPLLTPEAERGVKGARNVLLSFARAIELGDYGQAWAMLGPADREKWTKAAFAGMFSDLDDIAVAMPDGSMEGAAGSSYYSAPISVTGRDAEGRPVRIEGEAVLRRVNDIEGASPEQLRWHFETVTLSATH</sequence>
<comment type="caution">
    <text evidence="2">The sequence shown here is derived from an EMBL/GenBank/DDBJ whole genome shotgun (WGS) entry which is preliminary data.</text>
</comment>
<evidence type="ECO:0008006" key="4">
    <source>
        <dbReference type="Google" id="ProtNLM"/>
    </source>
</evidence>
<evidence type="ECO:0000256" key="1">
    <source>
        <dbReference type="SAM" id="MobiDB-lite"/>
    </source>
</evidence>
<dbReference type="EMBL" id="JACHKA010000001">
    <property type="protein sequence ID" value="MBB5985383.1"/>
    <property type="molecule type" value="Genomic_DNA"/>
</dbReference>
<protein>
    <recommendedName>
        <fullName evidence="4">SnoaL-like domain-containing protein</fullName>
    </recommendedName>
</protein>
<gene>
    <name evidence="2" type="ORF">HNP60_001357</name>
</gene>
<evidence type="ECO:0000313" key="2">
    <source>
        <dbReference type="EMBL" id="MBB5985383.1"/>
    </source>
</evidence>
<dbReference type="Proteomes" id="UP001138540">
    <property type="component" value="Unassembled WGS sequence"/>
</dbReference>
<name>A0ABR6NDN0_9SPHN</name>
<proteinExistence type="predicted"/>
<feature type="region of interest" description="Disordered" evidence="1">
    <location>
        <begin position="1"/>
        <end position="32"/>
    </location>
</feature>
<organism evidence="2 3">
    <name type="scientific">Sphingobium lignivorans</name>
    <dbReference type="NCBI Taxonomy" id="2735886"/>
    <lineage>
        <taxon>Bacteria</taxon>
        <taxon>Pseudomonadati</taxon>
        <taxon>Pseudomonadota</taxon>
        <taxon>Alphaproteobacteria</taxon>
        <taxon>Sphingomonadales</taxon>
        <taxon>Sphingomonadaceae</taxon>
        <taxon>Sphingobium</taxon>
    </lineage>
</organism>